<gene>
    <name evidence="1" type="ORF">ACFQZM_29205</name>
</gene>
<dbReference type="EMBL" id="JBHTGP010000015">
    <property type="protein sequence ID" value="MFD0688603.1"/>
    <property type="molecule type" value="Genomic_DNA"/>
</dbReference>
<proteinExistence type="predicted"/>
<dbReference type="Proteomes" id="UP001597063">
    <property type="component" value="Unassembled WGS sequence"/>
</dbReference>
<reference evidence="2" key="1">
    <citation type="journal article" date="2019" name="Int. J. Syst. Evol. Microbiol.">
        <title>The Global Catalogue of Microorganisms (GCM) 10K type strain sequencing project: providing services to taxonomists for standard genome sequencing and annotation.</title>
        <authorList>
            <consortium name="The Broad Institute Genomics Platform"/>
            <consortium name="The Broad Institute Genome Sequencing Center for Infectious Disease"/>
            <person name="Wu L."/>
            <person name="Ma J."/>
        </authorList>
    </citation>
    <scope>NUCLEOTIDE SEQUENCE [LARGE SCALE GENOMIC DNA]</scope>
    <source>
        <strain evidence="2">JCM 9371</strain>
    </source>
</reference>
<organism evidence="1 2">
    <name type="scientific">Actinomadura fibrosa</name>
    <dbReference type="NCBI Taxonomy" id="111802"/>
    <lineage>
        <taxon>Bacteria</taxon>
        <taxon>Bacillati</taxon>
        <taxon>Actinomycetota</taxon>
        <taxon>Actinomycetes</taxon>
        <taxon>Streptosporangiales</taxon>
        <taxon>Thermomonosporaceae</taxon>
        <taxon>Actinomadura</taxon>
    </lineage>
</organism>
<dbReference type="RefSeq" id="WP_131755186.1">
    <property type="nucleotide sequence ID" value="NZ_CAACUY010000003.1"/>
</dbReference>
<sequence>MTASLAAMLTLWIQHLAKPFTPPERLPIQAVIKPVTDICNGYVIPKDCRQIKPSPDVEEDWTPWLRKEGAIPVSGSEVYIEMQGTTSAAVILTGLHIHVTRLPISTGTFVHASQCGGIDTFRYMEIDLDKSPPAQKAVLNTDLTEEIDPPIQERRPARFPYQVSLEDAETFVLRLVAKSCTCAWTAEINWLSAGKSGSLKVNDHGRALQVTSTGAVRDSCGRIPDRPWKCKPGNAADE</sequence>
<keyword evidence="2" id="KW-1185">Reference proteome</keyword>
<protein>
    <submittedName>
        <fullName evidence="1">Uncharacterized protein</fullName>
    </submittedName>
</protein>
<name>A0ABW2XSY2_9ACTN</name>
<comment type="caution">
    <text evidence="1">The sequence shown here is derived from an EMBL/GenBank/DDBJ whole genome shotgun (WGS) entry which is preliminary data.</text>
</comment>
<accession>A0ABW2XSY2</accession>
<evidence type="ECO:0000313" key="1">
    <source>
        <dbReference type="EMBL" id="MFD0688603.1"/>
    </source>
</evidence>
<evidence type="ECO:0000313" key="2">
    <source>
        <dbReference type="Proteomes" id="UP001597063"/>
    </source>
</evidence>